<evidence type="ECO:0000313" key="1">
    <source>
        <dbReference type="EMBL" id="AHY25270.1"/>
    </source>
</evidence>
<dbReference type="RefSeq" id="YP_009030066.1">
    <property type="nucleotide sequence ID" value="NC_024121.1"/>
</dbReference>
<dbReference type="EMBL" id="KJ025957">
    <property type="protein sequence ID" value="AHY25270.1"/>
    <property type="molecule type" value="Genomic_DNA"/>
</dbReference>
<organism evidence="1 2">
    <name type="scientific">Serratia phage PS2</name>
    <dbReference type="NCBI Taxonomy" id="1481112"/>
    <lineage>
        <taxon>Viruses</taxon>
        <taxon>Duplodnaviria</taxon>
        <taxon>Heunggongvirae</taxon>
        <taxon>Uroviricota</taxon>
        <taxon>Caudoviricetes</taxon>
        <taxon>Muldoonvirus</taxon>
        <taxon>Muldoonvirus PS2</taxon>
    </lineage>
</organism>
<dbReference type="KEGG" id="vg:19484908"/>
<dbReference type="Gene3D" id="3.30.40.220">
    <property type="match status" value="1"/>
</dbReference>
<protein>
    <submittedName>
        <fullName evidence="1">Putative anti-sigma factor</fullName>
    </submittedName>
</protein>
<gene>
    <name evidence="1" type="primary">srd</name>
    <name evidence="1" type="ORF">PS2_019</name>
</gene>
<dbReference type="GeneID" id="19484908"/>
<reference evidence="1 2" key="1">
    <citation type="submission" date="2014-01" db="EMBL/GenBank/DDBJ databases">
        <authorList>
            <person name="Zhang G."/>
            <person name="Jin J."/>
            <person name="Li Z.J."/>
            <person name="Wang S.W."/>
            <person name="Chen S.J."/>
            <person name="Wang S.M."/>
            <person name="Wang X.T."/>
            <person name="Li Y.H."/>
            <person name="Wang J."/>
            <person name="Yang C.K."/>
            <person name="Wang L."/>
        </authorList>
    </citation>
    <scope>NUCLEOTIDE SEQUENCE [LARGE SCALE GENOMIC DNA]</scope>
</reference>
<dbReference type="Proteomes" id="UP000024445">
    <property type="component" value="Segment"/>
</dbReference>
<keyword evidence="2" id="KW-1185">Reference proteome</keyword>
<proteinExistence type="predicted"/>
<sequence>MITETDVWAKHAQIKKSAKKRGKDFNLTFEYVKNLMEQTHCAYSGLPFSSKKGENMSFERWDNQFGYVCGNVIPVMVKYNAFRGDKELETLIADRHTDYVESSFVMNNAFRELIHQQKLMISACKQSMATRYKKMAYIKQHLDAICQRQTNRKECLPYQSPERHAALLEKILNTELVRRDQQSAYDKNLSEIKQYQEQIERALTIIFTLKDNPKIALSRRQAKNRVQKYDIIIPRIERLFQASHSERFNLERGLPMDTKFCFWEMLCVKFGIIFK</sequence>
<dbReference type="OrthoDB" id="6550at10239"/>
<name>A0A023W4V6_9CAUD</name>
<accession>A0A023W4V6</accession>
<evidence type="ECO:0000313" key="2">
    <source>
        <dbReference type="Proteomes" id="UP000024445"/>
    </source>
</evidence>